<organism evidence="1 2">
    <name type="scientific">Fusarium sarcochroum</name>
    <dbReference type="NCBI Taxonomy" id="1208366"/>
    <lineage>
        <taxon>Eukaryota</taxon>
        <taxon>Fungi</taxon>
        <taxon>Dikarya</taxon>
        <taxon>Ascomycota</taxon>
        <taxon>Pezizomycotina</taxon>
        <taxon>Sordariomycetes</taxon>
        <taxon>Hypocreomycetidae</taxon>
        <taxon>Hypocreales</taxon>
        <taxon>Nectriaceae</taxon>
        <taxon>Fusarium</taxon>
        <taxon>Fusarium lateritium species complex</taxon>
    </lineage>
</organism>
<dbReference type="EMBL" id="JABEXW010001048">
    <property type="protein sequence ID" value="KAF4948533.1"/>
    <property type="molecule type" value="Genomic_DNA"/>
</dbReference>
<dbReference type="PANTHER" id="PTHR47784:SF5">
    <property type="entry name" value="STEROL UPTAKE CONTROL PROTEIN 2"/>
    <property type="match status" value="1"/>
</dbReference>
<evidence type="ECO:0008006" key="3">
    <source>
        <dbReference type="Google" id="ProtNLM"/>
    </source>
</evidence>
<dbReference type="Proteomes" id="UP000622797">
    <property type="component" value="Unassembled WGS sequence"/>
</dbReference>
<dbReference type="GO" id="GO:0001228">
    <property type="term" value="F:DNA-binding transcription activator activity, RNA polymerase II-specific"/>
    <property type="evidence" value="ECO:0007669"/>
    <property type="project" value="TreeGrafter"/>
</dbReference>
<sequence length="293" mass="33457">MACSEAARHVWRVIFPQEGYVHEYLMHGILSLAALHKAYLMPNRRDTYLRQSSFHHSLGQETFTTLLSNVTSDNWQHVYCFATIVIAYVLSPSIRFNCETQPETTPVSRTLELFSVTRGIKAILMPFIAQLNQTRLAPLVTSVWLVSLDPIPDRKPSLEYSVLPDDDFSALSSLRRFLSEREPSGNKADYHKAVSILEVSAVQIAHADVNVEVGAILLWPFFLPDSVIGDIRERKPHGLLVLAYYAVFMNALDRTYWFLRGWGQKLLEDIENHIGDQEQFEGLLAWPRRQVGE</sequence>
<evidence type="ECO:0000313" key="1">
    <source>
        <dbReference type="EMBL" id="KAF4948533.1"/>
    </source>
</evidence>
<accession>A0A8H4SZN2</accession>
<evidence type="ECO:0000313" key="2">
    <source>
        <dbReference type="Proteomes" id="UP000622797"/>
    </source>
</evidence>
<dbReference type="PANTHER" id="PTHR47784">
    <property type="entry name" value="STEROL UPTAKE CONTROL PROTEIN 2"/>
    <property type="match status" value="1"/>
</dbReference>
<reference evidence="1" key="2">
    <citation type="submission" date="2020-05" db="EMBL/GenBank/DDBJ databases">
        <authorList>
            <person name="Kim H.-S."/>
            <person name="Proctor R.H."/>
            <person name="Brown D.W."/>
        </authorList>
    </citation>
    <scope>NUCLEOTIDE SEQUENCE</scope>
    <source>
        <strain evidence="1">NRRL 20472</strain>
    </source>
</reference>
<name>A0A8H4SZN2_9HYPO</name>
<proteinExistence type="predicted"/>
<comment type="caution">
    <text evidence="1">The sequence shown here is derived from an EMBL/GenBank/DDBJ whole genome shotgun (WGS) entry which is preliminary data.</text>
</comment>
<gene>
    <name evidence="1" type="ORF">FSARC_13705</name>
</gene>
<dbReference type="OrthoDB" id="5295362at2759"/>
<keyword evidence="2" id="KW-1185">Reference proteome</keyword>
<dbReference type="AlphaFoldDB" id="A0A8H4SZN2"/>
<dbReference type="InterPro" id="IPR053157">
    <property type="entry name" value="Sterol_Uptake_Regulator"/>
</dbReference>
<protein>
    <recommendedName>
        <fullName evidence="3">Sterol uptake control protein 2</fullName>
    </recommendedName>
</protein>
<reference evidence="1" key="1">
    <citation type="journal article" date="2020" name="BMC Genomics">
        <title>Correction to: Identification and distribution of gene clusters required for synthesis of sphingolipid metabolism inhibitors in diverse species of the filamentous fungus Fusarium.</title>
        <authorList>
            <person name="Kim H.S."/>
            <person name="Lohmar J.M."/>
            <person name="Busman M."/>
            <person name="Brown D.W."/>
            <person name="Naumann T.A."/>
            <person name="Divon H.H."/>
            <person name="Lysoe E."/>
            <person name="Uhlig S."/>
            <person name="Proctor R.H."/>
        </authorList>
    </citation>
    <scope>NUCLEOTIDE SEQUENCE</scope>
    <source>
        <strain evidence="1">NRRL 20472</strain>
    </source>
</reference>